<evidence type="ECO:0000313" key="2">
    <source>
        <dbReference type="EMBL" id="MBT2162324.1"/>
    </source>
</evidence>
<dbReference type="SUPFAM" id="SSF55136">
    <property type="entry name" value="Probable bacterial effector-binding domain"/>
    <property type="match status" value="1"/>
</dbReference>
<dbReference type="Gene3D" id="3.20.80.10">
    <property type="entry name" value="Regulatory factor, effector binding domain"/>
    <property type="match status" value="1"/>
</dbReference>
<dbReference type="Pfam" id="PF06445">
    <property type="entry name" value="GyrI-like"/>
    <property type="match status" value="1"/>
</dbReference>
<proteinExistence type="predicted"/>
<sequence>MEPRIVELSEKKLVGHSLKMSLANNRTFDLWSWFMPLKRHITNAVGSELYSVQVYEKFPDAESFNPNTEFEKWATVEVSEYTEYAADFKTLDLKGGMYAVFIHKGLSSDFKKTMDYIFLEWMPASDYQLDHRPQFEVLGEKYKNNHPDSEEEVWIPIQLK</sequence>
<keyword evidence="3" id="KW-1185">Reference proteome</keyword>
<feature type="domain" description="AraC effector-binding" evidence="1">
    <location>
        <begin position="1"/>
        <end position="158"/>
    </location>
</feature>
<dbReference type="RefSeq" id="WP_214612382.1">
    <property type="nucleotide sequence ID" value="NZ_JACATN010000004.1"/>
</dbReference>
<evidence type="ECO:0000259" key="1">
    <source>
        <dbReference type="SMART" id="SM00871"/>
    </source>
</evidence>
<dbReference type="InterPro" id="IPR050908">
    <property type="entry name" value="SmbC-like"/>
</dbReference>
<dbReference type="InterPro" id="IPR010499">
    <property type="entry name" value="AraC_E-bd"/>
</dbReference>
<protein>
    <submittedName>
        <fullName evidence="2">GyrI-like domain-containing protein</fullName>
    </submittedName>
</protein>
<dbReference type="InterPro" id="IPR029442">
    <property type="entry name" value="GyrI-like"/>
</dbReference>
<name>A0ABS5WG10_9FLAO</name>
<reference evidence="3" key="1">
    <citation type="submission" date="2023-07" db="EMBL/GenBank/DDBJ databases">
        <title>Zobellia barbeyronii sp. nov., a new marine flavobacterium, isolated from green and red algae.</title>
        <authorList>
            <person name="Nedashkovskaya O.I."/>
            <person name="Otstavnykh N."/>
            <person name="Zhukova N."/>
            <person name="Guzev K."/>
            <person name="Chausova V."/>
            <person name="Tekutyeva L."/>
            <person name="Mikhailov V."/>
            <person name="Isaeva M."/>
        </authorList>
    </citation>
    <scope>NUCLEOTIDE SEQUENCE [LARGE SCALE GENOMIC DNA]</scope>
    <source>
        <strain evidence="3">KMM 6746</strain>
    </source>
</reference>
<evidence type="ECO:0000313" key="3">
    <source>
        <dbReference type="Proteomes" id="UP000740413"/>
    </source>
</evidence>
<dbReference type="EMBL" id="JACATN010000004">
    <property type="protein sequence ID" value="MBT2162324.1"/>
    <property type="molecule type" value="Genomic_DNA"/>
</dbReference>
<comment type="caution">
    <text evidence="2">The sequence shown here is derived from an EMBL/GenBank/DDBJ whole genome shotgun (WGS) entry which is preliminary data.</text>
</comment>
<dbReference type="InterPro" id="IPR011256">
    <property type="entry name" value="Reg_factor_effector_dom_sf"/>
</dbReference>
<accession>A0ABS5WG10</accession>
<dbReference type="Proteomes" id="UP000740413">
    <property type="component" value="Unassembled WGS sequence"/>
</dbReference>
<dbReference type="SMART" id="SM00871">
    <property type="entry name" value="AraC_E_bind"/>
    <property type="match status" value="1"/>
</dbReference>
<dbReference type="PANTHER" id="PTHR40055">
    <property type="entry name" value="TRANSCRIPTIONAL REGULATOR YGIV-RELATED"/>
    <property type="match status" value="1"/>
</dbReference>
<gene>
    <name evidence="2" type="ORF">HW347_13710</name>
</gene>
<organism evidence="2 3">
    <name type="scientific">Zobellia barbeyronii</name>
    <dbReference type="NCBI Taxonomy" id="2748009"/>
    <lineage>
        <taxon>Bacteria</taxon>
        <taxon>Pseudomonadati</taxon>
        <taxon>Bacteroidota</taxon>
        <taxon>Flavobacteriia</taxon>
        <taxon>Flavobacteriales</taxon>
        <taxon>Flavobacteriaceae</taxon>
        <taxon>Zobellia</taxon>
    </lineage>
</organism>
<dbReference type="PANTHER" id="PTHR40055:SF1">
    <property type="entry name" value="TRANSCRIPTIONAL REGULATOR YGIV-RELATED"/>
    <property type="match status" value="1"/>
</dbReference>